<dbReference type="UniPathway" id="UPA00109">
    <property type="reaction ID" value="UER00189"/>
</dbReference>
<reference evidence="5" key="1">
    <citation type="submission" date="2014-02" db="EMBL/GenBank/DDBJ databases">
        <title>Complete genome sequence and comparative genomic analysis of the nitrogen-fixing bacterium Leptospirillum ferriphilum YSK.</title>
        <authorList>
            <person name="Guo X."/>
            <person name="Yin H."/>
            <person name="Liang Y."/>
            <person name="Hu Q."/>
            <person name="Ma L."/>
            <person name="Xiao Y."/>
            <person name="Zhang X."/>
            <person name="Qiu G."/>
            <person name="Liu X."/>
        </authorList>
    </citation>
    <scope>NUCLEOTIDE SEQUENCE [LARGE SCALE GENOMIC DNA]</scope>
    <source>
        <strain evidence="5">YSK</strain>
    </source>
</reference>
<dbReference type="Gene3D" id="3.20.20.70">
    <property type="entry name" value="Aldolase class I"/>
    <property type="match status" value="1"/>
</dbReference>
<evidence type="ECO:0000256" key="3">
    <source>
        <dbReference type="RuleBase" id="RU363013"/>
    </source>
</evidence>
<protein>
    <recommendedName>
        <fullName evidence="3">Triosephosphate isomerase</fullName>
        <ecNumber evidence="3">5.3.1.1</ecNumber>
    </recommendedName>
</protein>
<dbReference type="CDD" id="cd00311">
    <property type="entry name" value="TIM"/>
    <property type="match status" value="1"/>
</dbReference>
<dbReference type="SUPFAM" id="SSF51351">
    <property type="entry name" value="Triosephosphate isomerase (TIM)"/>
    <property type="match status" value="1"/>
</dbReference>
<keyword evidence="3" id="KW-0963">Cytoplasm</keyword>
<evidence type="ECO:0000256" key="2">
    <source>
        <dbReference type="ARBA" id="ARBA00023235"/>
    </source>
</evidence>
<keyword evidence="3" id="KW-0324">Glycolysis</keyword>
<keyword evidence="5" id="KW-1185">Reference proteome</keyword>
<comment type="subunit">
    <text evidence="3">Homodimer.</text>
</comment>
<dbReference type="UniPathway" id="UPA00138"/>
<evidence type="ECO:0000313" key="4">
    <source>
        <dbReference type="EMBL" id="AIA29843.1"/>
    </source>
</evidence>
<dbReference type="EMBL" id="CP007243">
    <property type="protein sequence ID" value="AIA29843.1"/>
    <property type="molecule type" value="Genomic_DNA"/>
</dbReference>
<comment type="pathway">
    <text evidence="3">Carbohydrate biosynthesis; gluconeogenesis.</text>
</comment>
<dbReference type="PROSITE" id="PS51440">
    <property type="entry name" value="TIM_2"/>
    <property type="match status" value="1"/>
</dbReference>
<name>A0A059XSS4_9BACT</name>
<dbReference type="EC" id="5.3.1.1" evidence="3"/>
<dbReference type="InterPro" id="IPR035990">
    <property type="entry name" value="TIM_sf"/>
</dbReference>
<dbReference type="GO" id="GO:0005829">
    <property type="term" value="C:cytosol"/>
    <property type="evidence" value="ECO:0007669"/>
    <property type="project" value="TreeGrafter"/>
</dbReference>
<dbReference type="InterPro" id="IPR020861">
    <property type="entry name" value="Triosephosphate_isomerase_AS"/>
</dbReference>
<dbReference type="KEGG" id="lfp:Y981_00455"/>
<dbReference type="HOGENOM" id="CLU_024251_2_1_0"/>
<dbReference type="PANTHER" id="PTHR21139">
    <property type="entry name" value="TRIOSEPHOSPHATE ISOMERASE"/>
    <property type="match status" value="1"/>
</dbReference>
<dbReference type="PROSITE" id="PS00171">
    <property type="entry name" value="TIM_1"/>
    <property type="match status" value="1"/>
</dbReference>
<proteinExistence type="inferred from homology"/>
<gene>
    <name evidence="4" type="ORF">Y981_00455</name>
</gene>
<comment type="subcellular location">
    <subcellularLocation>
        <location evidence="3">Cytoplasm</location>
    </subcellularLocation>
</comment>
<dbReference type="GO" id="GO:0006094">
    <property type="term" value="P:gluconeogenesis"/>
    <property type="evidence" value="ECO:0007669"/>
    <property type="project" value="UniProtKB-UniPathway"/>
</dbReference>
<dbReference type="InterPro" id="IPR000652">
    <property type="entry name" value="Triosephosphate_isomerase"/>
</dbReference>
<sequence>MAAGGRMFLVANWKMNMTRDRIETYLDALERERLSSMLSGTRHQIALAPTHVYLQDLSREVLRRGLPVKIFAQDVSSRSEGAFTGEVSVRNVLDVGAVGSILGHSERRRYFQETDADVARKTSLCLQAGAIPLVCFGESREERDAGETLRVLRHQVAPIVEVVTKAFRENENIPVYLAYEPVWAIGSGKNASCSDIEEVISTVLEGFSWPVPPCILYGGSVNLENISSLAALENLAGLLVGSAWLDPETFLDSVRALS</sequence>
<dbReference type="InterPro" id="IPR013785">
    <property type="entry name" value="Aldolase_TIM"/>
</dbReference>
<comment type="similarity">
    <text evidence="1 3">Belongs to the triosephosphate isomerase family.</text>
</comment>
<dbReference type="GO" id="GO:0019563">
    <property type="term" value="P:glycerol catabolic process"/>
    <property type="evidence" value="ECO:0007669"/>
    <property type="project" value="TreeGrafter"/>
</dbReference>
<accession>A0A059XSS4</accession>
<dbReference type="Pfam" id="PF00121">
    <property type="entry name" value="TIM"/>
    <property type="match status" value="1"/>
</dbReference>
<keyword evidence="3" id="KW-0312">Gluconeogenesis</keyword>
<comment type="catalytic activity">
    <reaction evidence="3">
        <text>D-glyceraldehyde 3-phosphate = dihydroxyacetone phosphate</text>
        <dbReference type="Rhea" id="RHEA:18585"/>
        <dbReference type="ChEBI" id="CHEBI:57642"/>
        <dbReference type="ChEBI" id="CHEBI:59776"/>
        <dbReference type="EC" id="5.3.1.1"/>
    </reaction>
</comment>
<dbReference type="NCBIfam" id="TIGR00419">
    <property type="entry name" value="tim"/>
    <property type="match status" value="1"/>
</dbReference>
<dbReference type="GO" id="GO:0046166">
    <property type="term" value="P:glyceraldehyde-3-phosphate biosynthetic process"/>
    <property type="evidence" value="ECO:0007669"/>
    <property type="project" value="TreeGrafter"/>
</dbReference>
<dbReference type="GO" id="GO:0004807">
    <property type="term" value="F:triose-phosphate isomerase activity"/>
    <property type="evidence" value="ECO:0007669"/>
    <property type="project" value="UniProtKB-UniRule"/>
</dbReference>
<reference evidence="4 5" key="2">
    <citation type="journal article" date="2015" name="Biomed. Res. Int.">
        <title>Effects of Arsenite Resistance on the Growth and Functional Gene Expression of Leptospirillum ferriphilum and Acidithiobacillus thiooxidans in Pure Culture and Coculture.</title>
        <authorList>
            <person name="Jiang H."/>
            <person name="Liang Y."/>
            <person name="Yin H."/>
            <person name="Xiao Y."/>
            <person name="Guo X."/>
            <person name="Xu Y."/>
            <person name="Hu Q."/>
            <person name="Liu H."/>
            <person name="Liu X."/>
        </authorList>
    </citation>
    <scope>NUCLEOTIDE SEQUENCE [LARGE SCALE GENOMIC DNA]</scope>
    <source>
        <strain evidence="4 5">YSK</strain>
    </source>
</reference>
<dbReference type="PANTHER" id="PTHR21139:SF42">
    <property type="entry name" value="TRIOSEPHOSPHATE ISOMERASE"/>
    <property type="match status" value="1"/>
</dbReference>
<keyword evidence="2 3" id="KW-0413">Isomerase</keyword>
<dbReference type="GO" id="GO:0006096">
    <property type="term" value="P:glycolytic process"/>
    <property type="evidence" value="ECO:0007669"/>
    <property type="project" value="UniProtKB-UniRule"/>
</dbReference>
<evidence type="ECO:0000256" key="1">
    <source>
        <dbReference type="ARBA" id="ARBA00007422"/>
    </source>
</evidence>
<comment type="pathway">
    <text evidence="3">Carbohydrate degradation; glycolysis; D-glyceraldehyde 3-phosphate from glycerone phosphate: step 1/1.</text>
</comment>
<evidence type="ECO:0000313" key="5">
    <source>
        <dbReference type="Proteomes" id="UP000027059"/>
    </source>
</evidence>
<dbReference type="AlphaFoldDB" id="A0A059XSS4"/>
<organism evidence="4 5">
    <name type="scientific">Leptospirillum ferriphilum YSK</name>
    <dbReference type="NCBI Taxonomy" id="1441628"/>
    <lineage>
        <taxon>Bacteria</taxon>
        <taxon>Pseudomonadati</taxon>
        <taxon>Nitrospirota</taxon>
        <taxon>Nitrospiria</taxon>
        <taxon>Nitrospirales</taxon>
        <taxon>Nitrospiraceae</taxon>
        <taxon>Leptospirillum</taxon>
    </lineage>
</organism>
<dbReference type="Proteomes" id="UP000027059">
    <property type="component" value="Chromosome"/>
</dbReference>